<dbReference type="KEGG" id="kak:Kalk_19400"/>
<dbReference type="RefSeq" id="WP_101895835.1">
    <property type="nucleotide sequence ID" value="NZ_CP022684.1"/>
</dbReference>
<evidence type="ECO:0000313" key="1">
    <source>
        <dbReference type="EMBL" id="AUM14461.1"/>
    </source>
</evidence>
<dbReference type="Proteomes" id="UP000235116">
    <property type="component" value="Chromosome"/>
</dbReference>
<dbReference type="AlphaFoldDB" id="A0A2K9LQP8"/>
<name>A0A2K9LQP8_9GAMM</name>
<dbReference type="InterPro" id="IPR051454">
    <property type="entry name" value="RNA/ubiquinone_mod_enzymes"/>
</dbReference>
<gene>
    <name evidence="1" type="ORF">Kalk_19400</name>
</gene>
<evidence type="ECO:0000313" key="2">
    <source>
        <dbReference type="Proteomes" id="UP000235116"/>
    </source>
</evidence>
<dbReference type="Pfam" id="PF01136">
    <property type="entry name" value="Peptidase_U32"/>
    <property type="match status" value="1"/>
</dbReference>
<dbReference type="InterPro" id="IPR001539">
    <property type="entry name" value="Peptidase_U32"/>
</dbReference>
<protein>
    <submittedName>
        <fullName evidence="1">U32 family peptidase</fullName>
    </submittedName>
</protein>
<dbReference type="PANTHER" id="PTHR30217">
    <property type="entry name" value="PEPTIDASE U32 FAMILY"/>
    <property type="match status" value="1"/>
</dbReference>
<dbReference type="EMBL" id="CP022684">
    <property type="protein sequence ID" value="AUM14461.1"/>
    <property type="molecule type" value="Genomic_DNA"/>
</dbReference>
<keyword evidence="2" id="KW-1185">Reference proteome</keyword>
<proteinExistence type="predicted"/>
<reference evidence="2" key="1">
    <citation type="submission" date="2017-08" db="EMBL/GenBank/DDBJ databases">
        <title>Direct submision.</title>
        <authorList>
            <person name="Kim S.-J."/>
            <person name="Rhee S.-K."/>
        </authorList>
    </citation>
    <scope>NUCLEOTIDE SEQUENCE [LARGE SCALE GENOMIC DNA]</scope>
    <source>
        <strain evidence="2">GI5</strain>
    </source>
</reference>
<sequence length="320" mass="35960">MEPCVGSTGRRHTNHLRGISSVMAITPKISLGSIQYYWSKQTILDFYAEAASSNANTIYLGETVCSKRRSMSTQDWIDLAIQLEKLGKHCVLSSLTLIESESEVSALRSMIKRSELWIEANDYAAVQIARELKRPFVAGSNLNIYNTHTLSVLAKQGMVRWHAPLEMSASSLSETLVAMQEDASLQRLETEIQIYGRLALSHAARCFTARAANLPKDQCETRCIAHHDGFTMQTQDKQSLFQVNGIQIQSYKRCNLIPYLNTITNMGIDMVRFYAEDNNTLNIINQLHASTDSPRISLQDESLCNGYWHGKPGMEFNIDA</sequence>
<dbReference type="NCBIfam" id="NF011991">
    <property type="entry name" value="PRK15447.1"/>
    <property type="match status" value="1"/>
</dbReference>
<accession>A0A2K9LQP8</accession>
<organism evidence="1 2">
    <name type="scientific">Ketobacter alkanivorans</name>
    <dbReference type="NCBI Taxonomy" id="1917421"/>
    <lineage>
        <taxon>Bacteria</taxon>
        <taxon>Pseudomonadati</taxon>
        <taxon>Pseudomonadota</taxon>
        <taxon>Gammaproteobacteria</taxon>
        <taxon>Pseudomonadales</taxon>
        <taxon>Ketobacteraceae</taxon>
        <taxon>Ketobacter</taxon>
    </lineage>
</organism>
<dbReference type="PANTHER" id="PTHR30217:SF11">
    <property type="entry name" value="UBIQUINONE BIOSYNTHESIS PROTEIN UBIV"/>
    <property type="match status" value="1"/>
</dbReference>